<dbReference type="Proteomes" id="UP000324897">
    <property type="component" value="Unassembled WGS sequence"/>
</dbReference>
<name>A0A5J9TVQ5_9POAL</name>
<dbReference type="EMBL" id="RWGY01000031">
    <property type="protein sequence ID" value="TVU15385.1"/>
    <property type="molecule type" value="Genomic_DNA"/>
</dbReference>
<feature type="non-terminal residue" evidence="4">
    <location>
        <position position="1"/>
    </location>
</feature>
<evidence type="ECO:0000313" key="5">
    <source>
        <dbReference type="Proteomes" id="UP000324897"/>
    </source>
</evidence>
<dbReference type="Pfam" id="PF12274">
    <property type="entry name" value="DUF3615"/>
    <property type="match status" value="1"/>
</dbReference>
<feature type="region of interest" description="Disordered" evidence="1">
    <location>
        <begin position="1"/>
        <end position="56"/>
    </location>
</feature>
<dbReference type="InterPro" id="IPR022059">
    <property type="entry name" value="DUF3615"/>
</dbReference>
<comment type="caution">
    <text evidence="4">The sequence shown here is derived from an EMBL/GenBank/DDBJ whole genome shotgun (WGS) entry which is preliminary data.</text>
</comment>
<evidence type="ECO:0000259" key="2">
    <source>
        <dbReference type="Pfam" id="PF12274"/>
    </source>
</evidence>
<evidence type="ECO:0000313" key="4">
    <source>
        <dbReference type="EMBL" id="TVU15385.1"/>
    </source>
</evidence>
<feature type="domain" description="DUF3615" evidence="2">
    <location>
        <begin position="172"/>
        <end position="303"/>
    </location>
</feature>
<organism evidence="4 5">
    <name type="scientific">Eragrostis curvula</name>
    <name type="common">weeping love grass</name>
    <dbReference type="NCBI Taxonomy" id="38414"/>
    <lineage>
        <taxon>Eukaryota</taxon>
        <taxon>Viridiplantae</taxon>
        <taxon>Streptophyta</taxon>
        <taxon>Embryophyta</taxon>
        <taxon>Tracheophyta</taxon>
        <taxon>Spermatophyta</taxon>
        <taxon>Magnoliopsida</taxon>
        <taxon>Liliopsida</taxon>
        <taxon>Poales</taxon>
        <taxon>Poaceae</taxon>
        <taxon>PACMAD clade</taxon>
        <taxon>Chloridoideae</taxon>
        <taxon>Eragrostideae</taxon>
        <taxon>Eragrostidinae</taxon>
        <taxon>Eragrostis</taxon>
    </lineage>
</organism>
<protein>
    <recommendedName>
        <fullName evidence="2">DUF3615 domain-containing protein</fullName>
    </recommendedName>
</protein>
<reference evidence="4 5" key="1">
    <citation type="journal article" date="2019" name="Sci. Rep.">
        <title>A high-quality genome of Eragrostis curvula grass provides insights into Poaceae evolution and supports new strategies to enhance forage quality.</title>
        <authorList>
            <person name="Carballo J."/>
            <person name="Santos B.A.C.M."/>
            <person name="Zappacosta D."/>
            <person name="Garbus I."/>
            <person name="Selva J.P."/>
            <person name="Gallo C.A."/>
            <person name="Diaz A."/>
            <person name="Albertini E."/>
            <person name="Caccamo M."/>
            <person name="Echenique V."/>
        </authorList>
    </citation>
    <scope>NUCLEOTIDE SEQUENCE [LARGE SCALE GENOMIC DNA]</scope>
    <source>
        <strain evidence="5">cv. Victoria</strain>
        <tissue evidence="4">Leaf</tissue>
    </source>
</reference>
<dbReference type="PANTHER" id="PTHR34710">
    <property type="entry name" value="OS03G0834100 PROTEIN"/>
    <property type="match status" value="1"/>
</dbReference>
<dbReference type="Gramene" id="TVU15385">
    <property type="protein sequence ID" value="TVU15385"/>
    <property type="gene ID" value="EJB05_38904"/>
</dbReference>
<dbReference type="Gramene" id="TVU15384">
    <property type="protein sequence ID" value="TVU15384"/>
    <property type="gene ID" value="EJB05_38903"/>
</dbReference>
<dbReference type="OrthoDB" id="667589at2759"/>
<gene>
    <name evidence="3" type="ORF">EJB05_38903</name>
    <name evidence="4" type="ORF">EJB05_38904</name>
</gene>
<dbReference type="PANTHER" id="PTHR34710:SF18">
    <property type="entry name" value="OS05G0522700 PROTEIN"/>
    <property type="match status" value="1"/>
</dbReference>
<keyword evidence="5" id="KW-1185">Reference proteome</keyword>
<dbReference type="AlphaFoldDB" id="A0A5J9TVQ5"/>
<evidence type="ECO:0000313" key="3">
    <source>
        <dbReference type="EMBL" id="TVU15384.1"/>
    </source>
</evidence>
<sequence>MGYVAAEDEETRTRTLVGPEQQEAEARKARIGTARAQARNKAGDEAHHTSLHLGASATAAEADRRFKELMYPPPGCVIHKIGDGHEEEVKRAEERLLSRRPAPPWRRPDGRATFWDWYILPLPKKFPRPHPDEPIPVGEPLDMLQHERLREERRRATTPTHFEQLAIDRELVEDCLRHYNSARPGDEYVPASGRVTRSYRFDDGACWMHGNFVARRRRSACCGGFFSFLPLPAPRRTLFFFERVFRGEDPPDGRVVTCTPLLDEPVTEAYSVLGFYLWWSRRRSGSLDCVCKTCRRRLDVTHPDLMRTFACGHREVERVCKMCYLRSHVLHPPPGEFAFGYHDRKRT</sequence>
<evidence type="ECO:0000256" key="1">
    <source>
        <dbReference type="SAM" id="MobiDB-lite"/>
    </source>
</evidence>
<feature type="compositionally biased region" description="Acidic residues" evidence="1">
    <location>
        <begin position="1"/>
        <end position="10"/>
    </location>
</feature>
<proteinExistence type="predicted"/>
<dbReference type="EMBL" id="RWGY01000031">
    <property type="protein sequence ID" value="TVU15384.1"/>
    <property type="molecule type" value="Genomic_DNA"/>
</dbReference>
<accession>A0A5J9TVQ5</accession>